<reference evidence="13" key="1">
    <citation type="submission" date="2024-07" db="EMBL/GenBank/DDBJ databases">
        <title>Two chromosome-level genome assemblies of Korean endemic species Abeliophyllum distichum and Forsythia ovata (Oleaceae).</title>
        <authorList>
            <person name="Jang H."/>
        </authorList>
    </citation>
    <scope>NUCLEOTIDE SEQUENCE [LARGE SCALE GENOMIC DNA]</scope>
</reference>
<dbReference type="Pfam" id="PF00069">
    <property type="entry name" value="Pkinase"/>
    <property type="match status" value="2"/>
</dbReference>
<keyword evidence="13" id="KW-1185">Reference proteome</keyword>
<proteinExistence type="inferred from homology"/>
<evidence type="ECO:0000256" key="5">
    <source>
        <dbReference type="ARBA" id="ARBA00022741"/>
    </source>
</evidence>
<keyword evidence="6 12" id="KW-0418">Kinase</keyword>
<dbReference type="FunFam" id="1.10.510.10:FF:000294">
    <property type="entry name" value="Serine/threonine-protein kinase OXI1"/>
    <property type="match status" value="1"/>
</dbReference>
<evidence type="ECO:0000259" key="11">
    <source>
        <dbReference type="PROSITE" id="PS50011"/>
    </source>
</evidence>
<comment type="catalytic activity">
    <reaction evidence="8">
        <text>L-threonyl-[protein] + ATP = O-phospho-L-threonyl-[protein] + ADP + H(+)</text>
        <dbReference type="Rhea" id="RHEA:46608"/>
        <dbReference type="Rhea" id="RHEA-COMP:11060"/>
        <dbReference type="Rhea" id="RHEA-COMP:11605"/>
        <dbReference type="ChEBI" id="CHEBI:15378"/>
        <dbReference type="ChEBI" id="CHEBI:30013"/>
        <dbReference type="ChEBI" id="CHEBI:30616"/>
        <dbReference type="ChEBI" id="CHEBI:61977"/>
        <dbReference type="ChEBI" id="CHEBI:456216"/>
        <dbReference type="EC" id="2.7.11.1"/>
    </reaction>
</comment>
<dbReference type="EMBL" id="JBFOLJ010000012">
    <property type="protein sequence ID" value="KAL2488300.1"/>
    <property type="molecule type" value="Genomic_DNA"/>
</dbReference>
<feature type="region of interest" description="Disordered" evidence="10">
    <location>
        <begin position="385"/>
        <end position="435"/>
    </location>
</feature>
<comment type="caution">
    <text evidence="12">The sequence shown here is derived from an EMBL/GenBank/DDBJ whole genome shotgun (WGS) entry which is preliminary data.</text>
</comment>
<dbReference type="FunFam" id="1.10.510.10:FF:000312">
    <property type="entry name" value="Serine/threonine-protein kinase OXI1"/>
    <property type="match status" value="1"/>
</dbReference>
<dbReference type="PROSITE" id="PS50011">
    <property type="entry name" value="PROTEIN_KINASE_DOM"/>
    <property type="match status" value="1"/>
</dbReference>
<evidence type="ECO:0000313" key="13">
    <source>
        <dbReference type="Proteomes" id="UP001604277"/>
    </source>
</evidence>
<dbReference type="SUPFAM" id="SSF56112">
    <property type="entry name" value="Protein kinase-like (PK-like)"/>
    <property type="match status" value="1"/>
</dbReference>
<dbReference type="GO" id="GO:0005524">
    <property type="term" value="F:ATP binding"/>
    <property type="evidence" value="ECO:0007669"/>
    <property type="project" value="UniProtKB-KW"/>
</dbReference>
<dbReference type="InterPro" id="IPR008271">
    <property type="entry name" value="Ser/Thr_kinase_AS"/>
</dbReference>
<comment type="catalytic activity">
    <reaction evidence="9">
        <text>L-seryl-[protein] + ATP = O-phospho-L-seryl-[protein] + ADP + H(+)</text>
        <dbReference type="Rhea" id="RHEA:17989"/>
        <dbReference type="Rhea" id="RHEA-COMP:9863"/>
        <dbReference type="Rhea" id="RHEA-COMP:11604"/>
        <dbReference type="ChEBI" id="CHEBI:15378"/>
        <dbReference type="ChEBI" id="CHEBI:29999"/>
        <dbReference type="ChEBI" id="CHEBI:30616"/>
        <dbReference type="ChEBI" id="CHEBI:83421"/>
        <dbReference type="ChEBI" id="CHEBI:456216"/>
        <dbReference type="EC" id="2.7.11.1"/>
    </reaction>
</comment>
<feature type="region of interest" description="Disordered" evidence="10">
    <location>
        <begin position="210"/>
        <end position="232"/>
    </location>
</feature>
<feature type="domain" description="Protein kinase" evidence="11">
    <location>
        <begin position="17"/>
        <end position="332"/>
    </location>
</feature>
<evidence type="ECO:0000256" key="8">
    <source>
        <dbReference type="ARBA" id="ARBA00047899"/>
    </source>
</evidence>
<dbReference type="Gene3D" id="1.10.510.10">
    <property type="entry name" value="Transferase(Phosphotransferase) domain 1"/>
    <property type="match status" value="2"/>
</dbReference>
<dbReference type="PANTHER" id="PTHR45637">
    <property type="entry name" value="FLIPPASE KINASE 1-RELATED"/>
    <property type="match status" value="1"/>
</dbReference>
<evidence type="ECO:0000256" key="3">
    <source>
        <dbReference type="ARBA" id="ARBA00022527"/>
    </source>
</evidence>
<evidence type="ECO:0000256" key="2">
    <source>
        <dbReference type="ARBA" id="ARBA00012513"/>
    </source>
</evidence>
<sequence length="435" mass="49409">MHDDEDREIPSLDLQNLKVLSALGRGAKGVVFLVQTEKGELLALKAILRSSIEKKKVTSNNDPNEYRRICFEREVLGSLHHPLLPKLNGVLLTEKIVGYGIDYCPGRDLNSLRKNQTEKMFSDDIIRFYAAELVLALEYLHGLGIVYRDLKPENVMIQENGHLMLVDFDLSTKLSAKSSEIRSDRKSNPIPEPTKKKKFSHLFKFRDSGISPADSVHPTEIGGDSVDTESDSVEKSNSFVGTEEYVAPEIILGHGHDFAVDWWCLGIMLYEMLYGRTPFRGENRKETFYRILSKPPDLTGELTPLRDLIGKLLEKDPRKRISVKEIKGHDYLKTVDWDLILKMPRPPFIPSRPASEDMEGNKAIDVESYVQGVFKVKEDEKIEKNRNSENKNCGENENKNVLGGRGLPDPLYNESKCIPSSSSVNELRDPRRLDR</sequence>
<evidence type="ECO:0000256" key="10">
    <source>
        <dbReference type="SAM" id="MobiDB-lite"/>
    </source>
</evidence>
<protein>
    <recommendedName>
        <fullName evidence="2">non-specific serine/threonine protein kinase</fullName>
        <ecNumber evidence="2">2.7.11.1</ecNumber>
    </recommendedName>
</protein>
<evidence type="ECO:0000256" key="6">
    <source>
        <dbReference type="ARBA" id="ARBA00022777"/>
    </source>
</evidence>
<evidence type="ECO:0000256" key="1">
    <source>
        <dbReference type="ARBA" id="ARBA00009903"/>
    </source>
</evidence>
<dbReference type="PROSITE" id="PS00108">
    <property type="entry name" value="PROTEIN_KINASE_ST"/>
    <property type="match status" value="1"/>
</dbReference>
<organism evidence="12 13">
    <name type="scientific">Forsythia ovata</name>
    <dbReference type="NCBI Taxonomy" id="205694"/>
    <lineage>
        <taxon>Eukaryota</taxon>
        <taxon>Viridiplantae</taxon>
        <taxon>Streptophyta</taxon>
        <taxon>Embryophyta</taxon>
        <taxon>Tracheophyta</taxon>
        <taxon>Spermatophyta</taxon>
        <taxon>Magnoliopsida</taxon>
        <taxon>eudicotyledons</taxon>
        <taxon>Gunneridae</taxon>
        <taxon>Pentapetalae</taxon>
        <taxon>asterids</taxon>
        <taxon>lamiids</taxon>
        <taxon>Lamiales</taxon>
        <taxon>Oleaceae</taxon>
        <taxon>Forsythieae</taxon>
        <taxon>Forsythia</taxon>
    </lineage>
</organism>
<keyword evidence="5" id="KW-0547">Nucleotide-binding</keyword>
<keyword evidence="7" id="KW-0067">ATP-binding</keyword>
<dbReference type="Proteomes" id="UP001604277">
    <property type="component" value="Unassembled WGS sequence"/>
</dbReference>
<dbReference type="InterPro" id="IPR011009">
    <property type="entry name" value="Kinase-like_dom_sf"/>
</dbReference>
<evidence type="ECO:0000313" key="12">
    <source>
        <dbReference type="EMBL" id="KAL2488300.1"/>
    </source>
</evidence>
<evidence type="ECO:0000256" key="9">
    <source>
        <dbReference type="ARBA" id="ARBA00048679"/>
    </source>
</evidence>
<gene>
    <name evidence="12" type="ORF">Fot_41592</name>
</gene>
<accession>A0ABD1RIS1</accession>
<comment type="similarity">
    <text evidence="1">Belongs to the protein kinase superfamily. AGC Ser/Thr protein kinase family.</text>
</comment>
<evidence type="ECO:0000256" key="7">
    <source>
        <dbReference type="ARBA" id="ARBA00022840"/>
    </source>
</evidence>
<dbReference type="GO" id="GO:0004674">
    <property type="term" value="F:protein serine/threonine kinase activity"/>
    <property type="evidence" value="ECO:0007669"/>
    <property type="project" value="UniProtKB-KW"/>
</dbReference>
<feature type="compositionally biased region" description="Basic and acidic residues" evidence="10">
    <location>
        <begin position="426"/>
        <end position="435"/>
    </location>
</feature>
<dbReference type="SMART" id="SM00220">
    <property type="entry name" value="S_TKc"/>
    <property type="match status" value="1"/>
</dbReference>
<dbReference type="Gene3D" id="3.30.200.20">
    <property type="entry name" value="Phosphorylase Kinase, domain 1"/>
    <property type="match status" value="1"/>
</dbReference>
<keyword evidence="3" id="KW-0723">Serine/threonine-protein kinase</keyword>
<feature type="compositionally biased region" description="Basic and acidic residues" evidence="10">
    <location>
        <begin position="385"/>
        <end position="398"/>
    </location>
</feature>
<dbReference type="AlphaFoldDB" id="A0ABD1RIS1"/>
<dbReference type="EC" id="2.7.11.1" evidence="2"/>
<keyword evidence="4" id="KW-0808">Transferase</keyword>
<dbReference type="InterPro" id="IPR000719">
    <property type="entry name" value="Prot_kinase_dom"/>
</dbReference>
<name>A0ABD1RIS1_9LAMI</name>
<evidence type="ECO:0000256" key="4">
    <source>
        <dbReference type="ARBA" id="ARBA00022679"/>
    </source>
</evidence>